<feature type="compositionally biased region" description="Low complexity" evidence="2">
    <location>
        <begin position="312"/>
        <end position="331"/>
    </location>
</feature>
<feature type="region of interest" description="Disordered" evidence="2">
    <location>
        <begin position="295"/>
        <end position="335"/>
    </location>
</feature>
<gene>
    <name evidence="4" type="ORF">J122_2136</name>
</gene>
<keyword evidence="5" id="KW-1185">Reference proteome</keyword>
<evidence type="ECO:0000313" key="4">
    <source>
        <dbReference type="EMBL" id="KXO09855.1"/>
    </source>
</evidence>
<dbReference type="Pfam" id="PF00069">
    <property type="entry name" value="Pkinase"/>
    <property type="match status" value="1"/>
</dbReference>
<dbReference type="Gene3D" id="1.10.510.10">
    <property type="entry name" value="Transferase(Phosphotransferase) domain 1"/>
    <property type="match status" value="1"/>
</dbReference>
<feature type="domain" description="Protein kinase" evidence="3">
    <location>
        <begin position="1"/>
        <end position="278"/>
    </location>
</feature>
<evidence type="ECO:0000256" key="1">
    <source>
        <dbReference type="SAM" id="Coils"/>
    </source>
</evidence>
<dbReference type="GO" id="GO:0005524">
    <property type="term" value="F:ATP binding"/>
    <property type="evidence" value="ECO:0007669"/>
    <property type="project" value="InterPro"/>
</dbReference>
<dbReference type="SUPFAM" id="SSF56112">
    <property type="entry name" value="Protein kinase-like (PK-like)"/>
    <property type="match status" value="1"/>
</dbReference>
<sequence>MKLYHEPSKDPERPQKIQQMLLAPPDDEGMVHFAWPIAKVEDKKGEFAGYAMPLLPLSEYANLDLLLTRKGRELGKLPQSREFRIRAAGNLARRVAQLHDQGHFIIDLKPANMLVNRRTADIVVVDCDGFAIQGKDSFIPGHQYTTGYIAPEAWQQQEKPEALGKAQDLFALAVIIFQLLNEGLHPYQGVPRGKQAIPTDTQSRIGSNLFAYSTPANPKIQPSPWSLHNDFPAPLASAFRNAFRPNVQRPTAKDWVSKLDRAVSSLKRCANNTDHGFWGDGCVVCQQALVEVKVKRPSPRKPPATARRRAQQHPPRVAQPTTRTPRPTTTRSGSSPLAQIVSIGFFVLLVVGYFAHLHNEKKLRAEWLAEIEAREQARQEAKDRQEELEALKMRNAWREIGDPASAITVHSNFHELPVPTNAFSRPASQPPEGPPPIVPHYSVGAFDNYRQLPILGYSPPNIAWDYHRGEVASMITLDPLSDDYSEGHQRYSIGPNHRVDEWLVHPASQALYTRKCGFQMNCYHLARTDQNGEERLFKVLDVQANDGTGFRQTIPPWHFAIDANDEHAVIADSDRLRIFATSAPEKSLAELAYPDDLQDMRASDLAITPDGETIFVALSRYRNFGMEFAAAVLEYTFNNDQLVLTTRFDEIWPDDGSIPAPSVVVSDDGKTLVTGSYHDLDDDSSRYKAMGQTVTAKVAKAGIHIWRRETGTDEWSTAGQYTLPRQDLLKTPDNPAAFGYSLSNVFGASHRFNLGLQLAPDGKTLLSGLELEHTPQHKTIARAWILDLSAPQPAVSHRLQNTIHRRVTNMDVDRINPFVKLSNNADEAILGSAIFAKDSFNRNPPGLELSLTAFRLRK</sequence>
<dbReference type="EMBL" id="LOCO01000009">
    <property type="protein sequence ID" value="KXO09855.1"/>
    <property type="molecule type" value="Genomic_DNA"/>
</dbReference>
<reference evidence="5" key="1">
    <citation type="submission" date="2015-12" db="EMBL/GenBank/DDBJ databases">
        <authorList>
            <person name="Lima A."/>
            <person name="Farahani Zayas N."/>
            <person name="Castro Da Silva M.A."/>
            <person name="Cabral A."/>
            <person name="Pessatti M.L."/>
        </authorList>
    </citation>
    <scope>NUCLEOTIDE SEQUENCE [LARGE SCALE GENOMIC DNA]</scope>
    <source>
        <strain evidence="5">LAMA 842</strain>
    </source>
</reference>
<dbReference type="Proteomes" id="UP000070282">
    <property type="component" value="Unassembled WGS sequence"/>
</dbReference>
<keyword evidence="1" id="KW-0175">Coiled coil</keyword>
<dbReference type="InterPro" id="IPR011044">
    <property type="entry name" value="Quino_amine_DH_bsu"/>
</dbReference>
<evidence type="ECO:0000313" key="5">
    <source>
        <dbReference type="Proteomes" id="UP000070282"/>
    </source>
</evidence>
<dbReference type="AlphaFoldDB" id="A0A137SBM8"/>
<dbReference type="InterPro" id="IPR011009">
    <property type="entry name" value="Kinase-like_dom_sf"/>
</dbReference>
<evidence type="ECO:0000256" key="2">
    <source>
        <dbReference type="SAM" id="MobiDB-lite"/>
    </source>
</evidence>
<dbReference type="GO" id="GO:0004672">
    <property type="term" value="F:protein kinase activity"/>
    <property type="evidence" value="ECO:0007669"/>
    <property type="project" value="InterPro"/>
</dbReference>
<proteinExistence type="predicted"/>
<dbReference type="PROSITE" id="PS50011">
    <property type="entry name" value="PROTEIN_KINASE_DOM"/>
    <property type="match status" value="1"/>
</dbReference>
<evidence type="ECO:0000259" key="3">
    <source>
        <dbReference type="PROSITE" id="PS50011"/>
    </source>
</evidence>
<name>A0A137SBM8_9GAMM</name>
<feature type="coiled-coil region" evidence="1">
    <location>
        <begin position="364"/>
        <end position="394"/>
    </location>
</feature>
<comment type="caution">
    <text evidence="4">The sequence shown here is derived from an EMBL/GenBank/DDBJ whole genome shotgun (WGS) entry which is preliminary data.</text>
</comment>
<dbReference type="SUPFAM" id="SSF50969">
    <property type="entry name" value="YVTN repeat-like/Quinoprotein amine dehydrogenase"/>
    <property type="match status" value="1"/>
</dbReference>
<protein>
    <recommendedName>
        <fullName evidence="3">Protein kinase domain-containing protein</fullName>
    </recommendedName>
</protein>
<dbReference type="PATRIC" id="fig|1306954.6.peg.4104"/>
<accession>A0A137SBM8</accession>
<organism evidence="4 5">
    <name type="scientific">Marinobacter excellens LAMA 842</name>
    <dbReference type="NCBI Taxonomy" id="1306954"/>
    <lineage>
        <taxon>Bacteria</taxon>
        <taxon>Pseudomonadati</taxon>
        <taxon>Pseudomonadota</taxon>
        <taxon>Gammaproteobacteria</taxon>
        <taxon>Pseudomonadales</taxon>
        <taxon>Marinobacteraceae</taxon>
        <taxon>Marinobacter</taxon>
    </lineage>
</organism>
<dbReference type="InterPro" id="IPR000719">
    <property type="entry name" value="Prot_kinase_dom"/>
</dbReference>